<dbReference type="Gene3D" id="3.90.79.10">
    <property type="entry name" value="Nucleoside Triphosphate Pyrophosphohydrolase"/>
    <property type="match status" value="1"/>
</dbReference>
<dbReference type="InterPro" id="IPR000086">
    <property type="entry name" value="NUDIX_hydrolase_dom"/>
</dbReference>
<name>A0ABV3SZM6_9ACTN</name>
<feature type="domain" description="Nudix hydrolase" evidence="7">
    <location>
        <begin position="25"/>
        <end position="235"/>
    </location>
</feature>
<dbReference type="PANTHER" id="PTHR12318">
    <property type="entry name" value="TESTOSTERONE-REGULATED PROTEIN RP2"/>
    <property type="match status" value="1"/>
</dbReference>
<dbReference type="CDD" id="cd18870">
    <property type="entry name" value="NUDIX_AcylCoAdiphos_Nudt19"/>
    <property type="match status" value="1"/>
</dbReference>
<dbReference type="RefSeq" id="WP_367993735.1">
    <property type="nucleotide sequence ID" value="NZ_JBFPJR010000014.1"/>
</dbReference>
<dbReference type="PANTHER" id="PTHR12318:SF0">
    <property type="entry name" value="ACYL-COENZYME A DIPHOSPHATASE NUDT19"/>
    <property type="match status" value="1"/>
</dbReference>
<gene>
    <name evidence="8" type="ORF">AB3X52_09775</name>
</gene>
<keyword evidence="4 8" id="KW-0378">Hydrolase</keyword>
<evidence type="ECO:0000259" key="7">
    <source>
        <dbReference type="PROSITE" id="PS51462"/>
    </source>
</evidence>
<dbReference type="InterPro" id="IPR039121">
    <property type="entry name" value="NUDT19"/>
</dbReference>
<dbReference type="Proteomes" id="UP001556631">
    <property type="component" value="Unassembled WGS sequence"/>
</dbReference>
<sequence>MRPPLPRKLIETAQEYAAGDRTPAEPRDAATVVLVRPGAPGPEPEVYLLVRQRSMAFAAGAAVFPGGGVDPRDYDAQVGWAGPSPAEWAARLGVSEERARALVCAAVRETFEESGVLLAGPSAEEGGDSVVADVSGDDWEADRMALESREVSLTALLERRGLVLRTDLLGVWSGWLTPEFEPRRYRTWFFVAVLPDGQVTRDVSSESSSVTWLPLLEACARVERGELTMLPPTYATCLEIGQHASPADVLATAAGREVEMFMPTLTQVDGEWTLSSPDRLGPLLAARAAQ</sequence>
<keyword evidence="5" id="KW-0460">Magnesium</keyword>
<proteinExistence type="predicted"/>
<keyword evidence="3" id="KW-0479">Metal-binding</keyword>
<comment type="caution">
    <text evidence="8">The sequence shown here is derived from an EMBL/GenBank/DDBJ whole genome shotgun (WGS) entry which is preliminary data.</text>
</comment>
<evidence type="ECO:0000256" key="3">
    <source>
        <dbReference type="ARBA" id="ARBA00022723"/>
    </source>
</evidence>
<keyword evidence="6" id="KW-0464">Manganese</keyword>
<evidence type="ECO:0000256" key="2">
    <source>
        <dbReference type="ARBA" id="ARBA00001946"/>
    </source>
</evidence>
<dbReference type="EMBL" id="JBFPJR010000014">
    <property type="protein sequence ID" value="MEX0427909.1"/>
    <property type="molecule type" value="Genomic_DNA"/>
</dbReference>
<keyword evidence="9" id="KW-1185">Reference proteome</keyword>
<evidence type="ECO:0000256" key="4">
    <source>
        <dbReference type="ARBA" id="ARBA00022801"/>
    </source>
</evidence>
<evidence type="ECO:0000256" key="1">
    <source>
        <dbReference type="ARBA" id="ARBA00001936"/>
    </source>
</evidence>
<dbReference type="GO" id="GO:0016787">
    <property type="term" value="F:hydrolase activity"/>
    <property type="evidence" value="ECO:0007669"/>
    <property type="project" value="UniProtKB-KW"/>
</dbReference>
<evidence type="ECO:0000256" key="6">
    <source>
        <dbReference type="ARBA" id="ARBA00023211"/>
    </source>
</evidence>
<comment type="cofactor">
    <cofactor evidence="2">
        <name>Mg(2+)</name>
        <dbReference type="ChEBI" id="CHEBI:18420"/>
    </cofactor>
</comment>
<reference evidence="8 9" key="1">
    <citation type="submission" date="2024-07" db="EMBL/GenBank/DDBJ databases">
        <authorList>
            <person name="Lee S."/>
            <person name="Kang M."/>
        </authorList>
    </citation>
    <scope>NUCLEOTIDE SEQUENCE [LARGE SCALE GENOMIC DNA]</scope>
    <source>
        <strain evidence="8 9">DS6</strain>
    </source>
</reference>
<dbReference type="PROSITE" id="PS51462">
    <property type="entry name" value="NUDIX"/>
    <property type="match status" value="1"/>
</dbReference>
<organism evidence="8 9">
    <name type="scientific">Nocardioides eburneus</name>
    <dbReference type="NCBI Taxonomy" id="3231482"/>
    <lineage>
        <taxon>Bacteria</taxon>
        <taxon>Bacillati</taxon>
        <taxon>Actinomycetota</taxon>
        <taxon>Actinomycetes</taxon>
        <taxon>Propionibacteriales</taxon>
        <taxon>Nocardioidaceae</taxon>
        <taxon>Nocardioides</taxon>
    </lineage>
</organism>
<accession>A0ABV3SZM6</accession>
<evidence type="ECO:0000313" key="9">
    <source>
        <dbReference type="Proteomes" id="UP001556631"/>
    </source>
</evidence>
<comment type="cofactor">
    <cofactor evidence="1">
        <name>Mn(2+)</name>
        <dbReference type="ChEBI" id="CHEBI:29035"/>
    </cofactor>
</comment>
<dbReference type="SUPFAM" id="SSF55811">
    <property type="entry name" value="Nudix"/>
    <property type="match status" value="1"/>
</dbReference>
<dbReference type="InterPro" id="IPR015797">
    <property type="entry name" value="NUDIX_hydrolase-like_dom_sf"/>
</dbReference>
<protein>
    <submittedName>
        <fullName evidence="8">NUDIX hydrolase</fullName>
    </submittedName>
</protein>
<evidence type="ECO:0000313" key="8">
    <source>
        <dbReference type="EMBL" id="MEX0427909.1"/>
    </source>
</evidence>
<evidence type="ECO:0000256" key="5">
    <source>
        <dbReference type="ARBA" id="ARBA00022842"/>
    </source>
</evidence>